<reference evidence="1" key="1">
    <citation type="submission" date="2022-06" db="EMBL/GenBank/DDBJ databases">
        <title>Draft genome sequences of Leminorella grimontii str. JCM5902.</title>
        <authorList>
            <person name="Wakabayashi Y."/>
            <person name="Kojima K."/>
        </authorList>
    </citation>
    <scope>NUCLEOTIDE SEQUENCE</scope>
    <source>
        <strain evidence="1">JCM 5902</strain>
    </source>
</reference>
<accession>A0AAV5N5N7</accession>
<gene>
    <name evidence="1" type="ORF">SOASR030_35280</name>
</gene>
<dbReference type="AlphaFoldDB" id="A0AAV5N5N7"/>
<dbReference type="EMBL" id="BRLH01000015">
    <property type="protein sequence ID" value="GKX57416.1"/>
    <property type="molecule type" value="Genomic_DNA"/>
</dbReference>
<protein>
    <submittedName>
        <fullName evidence="1">Uncharacterized protein</fullName>
    </submittedName>
</protein>
<sequence length="110" mass="12848">MYTKAYRRVMEEVRLLIDELECVEMIHPFGDAVLIIASDEGTLLPNEIKELSNNNALFQYVVGIDTFIDDMKLKKDLFSILSAVVKKVSFTIPDREQYENILSKWELRFE</sequence>
<evidence type="ECO:0000313" key="1">
    <source>
        <dbReference type="EMBL" id="GKX57416.1"/>
    </source>
</evidence>
<evidence type="ECO:0000313" key="2">
    <source>
        <dbReference type="Proteomes" id="UP001058124"/>
    </source>
</evidence>
<dbReference type="Proteomes" id="UP001058124">
    <property type="component" value="Unassembled WGS sequence"/>
</dbReference>
<organism evidence="1 2">
    <name type="scientific">Leminorella grimontii</name>
    <dbReference type="NCBI Taxonomy" id="82981"/>
    <lineage>
        <taxon>Bacteria</taxon>
        <taxon>Pseudomonadati</taxon>
        <taxon>Pseudomonadota</taxon>
        <taxon>Gammaproteobacteria</taxon>
        <taxon>Enterobacterales</taxon>
        <taxon>Budviciaceae</taxon>
        <taxon>Leminorella</taxon>
    </lineage>
</organism>
<name>A0AAV5N5N7_9GAMM</name>
<comment type="caution">
    <text evidence="1">The sequence shown here is derived from an EMBL/GenBank/DDBJ whole genome shotgun (WGS) entry which is preliminary data.</text>
</comment>
<keyword evidence="2" id="KW-1185">Reference proteome</keyword>
<proteinExistence type="predicted"/>